<evidence type="ECO:0000313" key="2">
    <source>
        <dbReference type="EMBL" id="KAA0165904.1"/>
    </source>
</evidence>
<dbReference type="Proteomes" id="UP000324907">
    <property type="component" value="Unassembled WGS sequence"/>
</dbReference>
<name>A0A5A8DMH2_CAFRO</name>
<accession>A0A5A8DMH2</accession>
<feature type="region of interest" description="Disordered" evidence="1">
    <location>
        <begin position="74"/>
        <end position="101"/>
    </location>
</feature>
<comment type="caution">
    <text evidence="2">The sequence shown here is derived from an EMBL/GenBank/DDBJ whole genome shotgun (WGS) entry which is preliminary data.</text>
</comment>
<gene>
    <name evidence="2" type="ORF">FNF28_03286</name>
</gene>
<sequence>MRGEGGFVTVTSWNEFGEGTQIEPCVPHTVKDGEGIPNSMRDALGEPGKRKSEDYGEAGPFHYLAVTRTFAIRLAAPPSEQGGGGPPRGRAAPGGTVKEEL</sequence>
<evidence type="ECO:0000256" key="1">
    <source>
        <dbReference type="SAM" id="MobiDB-lite"/>
    </source>
</evidence>
<proteinExistence type="predicted"/>
<feature type="region of interest" description="Disordered" evidence="1">
    <location>
        <begin position="19"/>
        <end position="56"/>
    </location>
</feature>
<dbReference type="EMBL" id="VLTL01000043">
    <property type="protein sequence ID" value="KAA0165904.1"/>
    <property type="molecule type" value="Genomic_DNA"/>
</dbReference>
<reference evidence="2 3" key="1">
    <citation type="submission" date="2019-07" db="EMBL/GenBank/DDBJ databases">
        <title>Genomes of Cafeteria roenbergensis.</title>
        <authorList>
            <person name="Fischer M.G."/>
            <person name="Hackl T."/>
            <person name="Roman M."/>
        </authorList>
    </citation>
    <scope>NUCLEOTIDE SEQUENCE [LARGE SCALE GENOMIC DNA]</scope>
    <source>
        <strain evidence="2 3">RCC970-E3</strain>
    </source>
</reference>
<dbReference type="AlphaFoldDB" id="A0A5A8DMH2"/>
<organism evidence="2 3">
    <name type="scientific">Cafeteria roenbergensis</name>
    <name type="common">Marine flagellate</name>
    <dbReference type="NCBI Taxonomy" id="33653"/>
    <lineage>
        <taxon>Eukaryota</taxon>
        <taxon>Sar</taxon>
        <taxon>Stramenopiles</taxon>
        <taxon>Bigyra</taxon>
        <taxon>Opalozoa</taxon>
        <taxon>Bicosoecida</taxon>
        <taxon>Cafeteriaceae</taxon>
        <taxon>Cafeteria</taxon>
    </lineage>
</organism>
<feature type="compositionally biased region" description="Basic and acidic residues" evidence="1">
    <location>
        <begin position="43"/>
        <end position="54"/>
    </location>
</feature>
<protein>
    <submittedName>
        <fullName evidence="2">Uncharacterized protein</fullName>
    </submittedName>
</protein>
<evidence type="ECO:0000313" key="3">
    <source>
        <dbReference type="Proteomes" id="UP000324907"/>
    </source>
</evidence>
<dbReference type="Gene3D" id="3.20.20.80">
    <property type="entry name" value="Glycosidases"/>
    <property type="match status" value="1"/>
</dbReference>